<keyword evidence="2" id="KW-1185">Reference proteome</keyword>
<protein>
    <submittedName>
        <fullName evidence="1">Uncharacterized protein</fullName>
    </submittedName>
</protein>
<proteinExistence type="predicted"/>
<name>A0ACC1CZS0_9NEOP</name>
<gene>
    <name evidence="1" type="ORF">K1T71_007205</name>
</gene>
<organism evidence="1 2">
    <name type="scientific">Dendrolimus kikuchii</name>
    <dbReference type="NCBI Taxonomy" id="765133"/>
    <lineage>
        <taxon>Eukaryota</taxon>
        <taxon>Metazoa</taxon>
        <taxon>Ecdysozoa</taxon>
        <taxon>Arthropoda</taxon>
        <taxon>Hexapoda</taxon>
        <taxon>Insecta</taxon>
        <taxon>Pterygota</taxon>
        <taxon>Neoptera</taxon>
        <taxon>Endopterygota</taxon>
        <taxon>Lepidoptera</taxon>
        <taxon>Glossata</taxon>
        <taxon>Ditrysia</taxon>
        <taxon>Bombycoidea</taxon>
        <taxon>Lasiocampidae</taxon>
        <taxon>Dendrolimus</taxon>
    </lineage>
</organism>
<accession>A0ACC1CZS0</accession>
<reference evidence="1 2" key="1">
    <citation type="journal article" date="2021" name="Front. Genet.">
        <title>Chromosome-Level Genome Assembly Reveals Significant Gene Expansion in the Toll and IMD Signaling Pathways of Dendrolimus kikuchii.</title>
        <authorList>
            <person name="Zhou J."/>
            <person name="Wu P."/>
            <person name="Xiong Z."/>
            <person name="Liu N."/>
            <person name="Zhao N."/>
            <person name="Ji M."/>
            <person name="Qiu Y."/>
            <person name="Yang B."/>
        </authorList>
    </citation>
    <scope>NUCLEOTIDE SEQUENCE [LARGE SCALE GENOMIC DNA]</scope>
    <source>
        <strain evidence="1">Ann1</strain>
    </source>
</reference>
<evidence type="ECO:0000313" key="1">
    <source>
        <dbReference type="EMBL" id="KAJ0177196.1"/>
    </source>
</evidence>
<evidence type="ECO:0000313" key="2">
    <source>
        <dbReference type="Proteomes" id="UP000824533"/>
    </source>
</evidence>
<comment type="caution">
    <text evidence="1">The sequence shown here is derived from an EMBL/GenBank/DDBJ whole genome shotgun (WGS) entry which is preliminary data.</text>
</comment>
<dbReference type="Proteomes" id="UP000824533">
    <property type="component" value="Linkage Group LG12"/>
</dbReference>
<dbReference type="EMBL" id="CM034398">
    <property type="protein sequence ID" value="KAJ0177196.1"/>
    <property type="molecule type" value="Genomic_DNA"/>
</dbReference>
<sequence>MVKTALLKILRSICPKNLAWNGGPLHLQCEHGIDLWTRTGEYVKENVIAIKAVTFKDEIYLITPRMKHGVLATVWLLVRTKRGVELEPYPELRSHKIADCSGIQNAVDVYLDHLGNLWILDSGIIDTLESPRCTCPPKVVVISLILDKLISRIDISYLAEPNSLLQSLVVEYDISGKSFLYVSDASRGSVLVHEIPSGSEWSAIVCQLSAGLQLALVKRGPMHSILILLRLHQHGLFELDTGALRRRNSMAPLRVFGEHSKPMVLLGADAHHIYFRHTECSDVLSWDTRDVFNVSELNNIHSAGPRLTPTSVAADPLKHLLIILDSNYADSFHGNTPTYHKISFTGQT</sequence>